<organism evidence="2 3">
    <name type="scientific">Nesterenkonia lutea</name>
    <dbReference type="NCBI Taxonomy" id="272919"/>
    <lineage>
        <taxon>Bacteria</taxon>
        <taxon>Bacillati</taxon>
        <taxon>Actinomycetota</taxon>
        <taxon>Actinomycetes</taxon>
        <taxon>Micrococcales</taxon>
        <taxon>Micrococcaceae</taxon>
        <taxon>Nesterenkonia</taxon>
    </lineage>
</organism>
<reference evidence="2 3" key="1">
    <citation type="submission" date="2020-10" db="EMBL/GenBank/DDBJ databases">
        <title>Sequencing the genomes of 1000 actinobacteria strains.</title>
        <authorList>
            <person name="Klenk H.-P."/>
        </authorList>
    </citation>
    <scope>NUCLEOTIDE SEQUENCE [LARGE SCALE GENOMIC DNA]</scope>
    <source>
        <strain evidence="2 3">DSM 15666</strain>
    </source>
</reference>
<keyword evidence="1" id="KW-0472">Membrane</keyword>
<dbReference type="RefSeq" id="WP_192595057.1">
    <property type="nucleotide sequence ID" value="NZ_BAAALJ010000046.1"/>
</dbReference>
<name>A0ABR9JDI3_9MICC</name>
<evidence type="ECO:0000313" key="3">
    <source>
        <dbReference type="Proteomes" id="UP000643525"/>
    </source>
</evidence>
<dbReference type="Proteomes" id="UP000643525">
    <property type="component" value="Unassembled WGS sequence"/>
</dbReference>
<protein>
    <recommendedName>
        <fullName evidence="4">SdpI family protein</fullName>
    </recommendedName>
</protein>
<gene>
    <name evidence="2" type="ORF">H4W27_001097</name>
</gene>
<dbReference type="InterPro" id="IPR025962">
    <property type="entry name" value="SdpI/YhfL"/>
</dbReference>
<accession>A0ABR9JDI3</accession>
<comment type="caution">
    <text evidence="2">The sequence shown here is derived from an EMBL/GenBank/DDBJ whole genome shotgun (WGS) entry which is preliminary data.</text>
</comment>
<sequence length="111" mass="11548">MILGIILISAGVLTVALGIACRDGRLPMNGFVGIRIPSTMSDDETWTRSHQAAWRWIAIAGAGPGVSGIAVLALGDESGVWAMAGTVWLLVFIIGASVVASRVARTRSSDL</sequence>
<evidence type="ECO:0008006" key="4">
    <source>
        <dbReference type="Google" id="ProtNLM"/>
    </source>
</evidence>
<dbReference type="Pfam" id="PF13630">
    <property type="entry name" value="SdpI"/>
    <property type="match status" value="1"/>
</dbReference>
<keyword evidence="1" id="KW-1133">Transmembrane helix</keyword>
<keyword evidence="3" id="KW-1185">Reference proteome</keyword>
<evidence type="ECO:0000313" key="2">
    <source>
        <dbReference type="EMBL" id="MBE1523979.1"/>
    </source>
</evidence>
<dbReference type="EMBL" id="JADBED010000001">
    <property type="protein sequence ID" value="MBE1523979.1"/>
    <property type="molecule type" value="Genomic_DNA"/>
</dbReference>
<evidence type="ECO:0000256" key="1">
    <source>
        <dbReference type="SAM" id="Phobius"/>
    </source>
</evidence>
<feature type="transmembrane region" description="Helical" evidence="1">
    <location>
        <begin position="81"/>
        <end position="104"/>
    </location>
</feature>
<keyword evidence="1" id="KW-0812">Transmembrane</keyword>
<proteinExistence type="predicted"/>
<feature type="transmembrane region" description="Helical" evidence="1">
    <location>
        <begin position="53"/>
        <end position="74"/>
    </location>
</feature>